<evidence type="ECO:0000313" key="2">
    <source>
        <dbReference type="Proteomes" id="UP000076770"/>
    </source>
</evidence>
<proteinExistence type="predicted"/>
<dbReference type="EMBL" id="LT549890">
    <property type="protein sequence ID" value="SAI84856.1"/>
    <property type="molecule type" value="Genomic_DNA"/>
</dbReference>
<sequence>MGKMIERIVEDNINFLTSCIYIKFNIINIKREPFENNVKVTLDFKREPMLNDGFDYQQIEVITDNSQSELLEVRGKLIIKIAKVRDKDIIMYIDLIKNSVIVDEIYNENILREFELGDCKNADIVFNEIIKGVFSCSHLIRYHIVKLYQVFSNILYSLQVCLI</sequence>
<dbReference type="Proteomes" id="UP000076770">
    <property type="component" value="Chromosome i"/>
</dbReference>
<organism evidence="1 2">
    <name type="scientific">Saccharolobus solfataricus</name>
    <name type="common">Sulfolobus solfataricus</name>
    <dbReference type="NCBI Taxonomy" id="2287"/>
    <lineage>
        <taxon>Archaea</taxon>
        <taxon>Thermoproteota</taxon>
        <taxon>Thermoprotei</taxon>
        <taxon>Sulfolobales</taxon>
        <taxon>Sulfolobaceae</taxon>
        <taxon>Saccharolobus</taxon>
    </lineage>
</organism>
<accession>A0A157T0V5</accession>
<protein>
    <submittedName>
        <fullName evidence="1">Uncharacterized protein</fullName>
    </submittedName>
</protein>
<evidence type="ECO:0000313" key="1">
    <source>
        <dbReference type="EMBL" id="SAI84856.1"/>
    </source>
</evidence>
<gene>
    <name evidence="1" type="ORF">SSOP1_1302</name>
</gene>
<dbReference type="AlphaFoldDB" id="A0A157T0V5"/>
<reference evidence="2" key="1">
    <citation type="submission" date="2016-04" db="EMBL/GenBank/DDBJ databases">
        <authorList>
            <person name="Shah S.A."/>
            <person name="Garrett R.A."/>
        </authorList>
    </citation>
    <scope>NUCLEOTIDE SEQUENCE [LARGE SCALE GENOMIC DNA]</scope>
    <source>
        <strain evidence="2">ATCC 35091 / DSM 1616 / JCM 8930 / NBRC 15331 / P1</strain>
    </source>
</reference>
<name>A0A157T0V5_SACSO</name>